<gene>
    <name evidence="7" type="primary">deoC</name>
    <name evidence="8" type="ORF">IX84_13585</name>
</gene>
<dbReference type="PANTHER" id="PTHR10889:SF1">
    <property type="entry name" value="DEOXYRIBOSE-PHOSPHATE ALDOLASE"/>
    <property type="match status" value="1"/>
</dbReference>
<comment type="function">
    <text evidence="6 7">Catalyzes a reversible aldol reaction between acetaldehyde and D-glyceraldehyde 3-phosphate to generate 2-deoxy-D-ribose 5-phosphate.</text>
</comment>
<evidence type="ECO:0000256" key="4">
    <source>
        <dbReference type="ARBA" id="ARBA00023270"/>
    </source>
</evidence>
<feature type="active site" description="Proton donor/acceptor" evidence="7">
    <location>
        <position position="89"/>
    </location>
</feature>
<dbReference type="Proteomes" id="UP000029736">
    <property type="component" value="Unassembled WGS sequence"/>
</dbReference>
<evidence type="ECO:0000256" key="6">
    <source>
        <dbReference type="ARBA" id="ARBA00056337"/>
    </source>
</evidence>
<evidence type="ECO:0000256" key="7">
    <source>
        <dbReference type="HAMAP-Rule" id="MF_00114"/>
    </source>
</evidence>
<comment type="subcellular location">
    <subcellularLocation>
        <location evidence="7">Cytoplasm</location>
    </subcellularLocation>
</comment>
<feature type="active site" description="Proton donor/acceptor" evidence="7">
    <location>
        <position position="182"/>
    </location>
</feature>
<reference evidence="8 9" key="1">
    <citation type="journal article" date="2014" name="Int. J. Syst. Evol. Microbiol.">
        <title>Phaeodactylibacter xiamenensis gen. nov., sp. nov., a member of the family Saprospiraceae isolated from the marine alga Phaeodactylum tricornutum.</title>
        <authorList>
            <person name="Chen Z.Jr."/>
            <person name="Lei X."/>
            <person name="Lai Q."/>
            <person name="Li Y."/>
            <person name="Zhang B."/>
            <person name="Zhang J."/>
            <person name="Zhang H."/>
            <person name="Yang L."/>
            <person name="Zheng W."/>
            <person name="Tian Y."/>
            <person name="Yu Z."/>
            <person name="Xu H.Jr."/>
            <person name="Zheng T."/>
        </authorList>
    </citation>
    <scope>NUCLEOTIDE SEQUENCE [LARGE SCALE GENOMIC DNA]</scope>
    <source>
        <strain evidence="8 9">KD52</strain>
    </source>
</reference>
<evidence type="ECO:0000256" key="2">
    <source>
        <dbReference type="ARBA" id="ARBA00022490"/>
    </source>
</evidence>
<dbReference type="GO" id="GO:0006018">
    <property type="term" value="P:2-deoxyribose 1-phosphate catabolic process"/>
    <property type="evidence" value="ECO:0007669"/>
    <property type="project" value="UniProtKB-UniRule"/>
</dbReference>
<dbReference type="CDD" id="cd00959">
    <property type="entry name" value="DeoC"/>
    <property type="match status" value="1"/>
</dbReference>
<evidence type="ECO:0000256" key="1">
    <source>
        <dbReference type="ARBA" id="ARBA00010936"/>
    </source>
</evidence>
<dbReference type="NCBIfam" id="TIGR00126">
    <property type="entry name" value="deoC"/>
    <property type="match status" value="1"/>
</dbReference>
<dbReference type="Gene3D" id="3.20.20.70">
    <property type="entry name" value="Aldolase class I"/>
    <property type="match status" value="1"/>
</dbReference>
<comment type="caution">
    <text evidence="8">The sequence shown here is derived from an EMBL/GenBank/DDBJ whole genome shotgun (WGS) entry which is preliminary data.</text>
</comment>
<comment type="pathway">
    <text evidence="7">Carbohydrate degradation; 2-deoxy-D-ribose 1-phosphate degradation; D-glyceraldehyde 3-phosphate and acetaldehyde from 2-deoxy-alpha-D-ribose 1-phosphate: step 2/2.</text>
</comment>
<sequence>MNLNGYIDHTILRPDCTMEDIEQLCREARQHQFAAVCVPPFHVKRAADLCEDSSVAVATVVGFPMGYASTPSKIEEIKRAIDEGVSEIDAVINICAVKSGNWNYVTNDIDSLTTATHLKGKQIKIILETALLTQEEIERVVGICLDKEVEYLKTSTGFNGGGATLEVVELLKRLANGKARIKASGGIRSRWEAEQFIKAGAERIGTSSGVAIIGG</sequence>
<proteinExistence type="inferred from homology"/>
<dbReference type="UniPathway" id="UPA00002">
    <property type="reaction ID" value="UER00468"/>
</dbReference>
<keyword evidence="2 7" id="KW-0963">Cytoplasm</keyword>
<organism evidence="8 9">
    <name type="scientific">Phaeodactylibacter xiamenensis</name>
    <dbReference type="NCBI Taxonomy" id="1524460"/>
    <lineage>
        <taxon>Bacteria</taxon>
        <taxon>Pseudomonadati</taxon>
        <taxon>Bacteroidota</taxon>
        <taxon>Saprospiria</taxon>
        <taxon>Saprospirales</taxon>
        <taxon>Haliscomenobacteraceae</taxon>
        <taxon>Phaeodactylibacter</taxon>
    </lineage>
</organism>
<dbReference type="STRING" id="1524460.IX84_13585"/>
<evidence type="ECO:0000313" key="8">
    <source>
        <dbReference type="EMBL" id="KGE87580.1"/>
    </source>
</evidence>
<dbReference type="InterPro" id="IPR011343">
    <property type="entry name" value="DeoC"/>
</dbReference>
<dbReference type="GO" id="GO:0009264">
    <property type="term" value="P:deoxyribonucleotide catabolic process"/>
    <property type="evidence" value="ECO:0007669"/>
    <property type="project" value="UniProtKB-UniRule"/>
</dbReference>
<evidence type="ECO:0000256" key="5">
    <source>
        <dbReference type="ARBA" id="ARBA00048791"/>
    </source>
</evidence>
<dbReference type="PIRSF" id="PIRSF001357">
    <property type="entry name" value="DeoC"/>
    <property type="match status" value="1"/>
</dbReference>
<keyword evidence="9" id="KW-1185">Reference proteome</keyword>
<dbReference type="InterPro" id="IPR013785">
    <property type="entry name" value="Aldolase_TIM"/>
</dbReference>
<dbReference type="Pfam" id="PF01791">
    <property type="entry name" value="DeoC"/>
    <property type="match status" value="1"/>
</dbReference>
<dbReference type="GO" id="GO:0004139">
    <property type="term" value="F:deoxyribose-phosphate aldolase activity"/>
    <property type="evidence" value="ECO:0007669"/>
    <property type="project" value="UniProtKB-UniRule"/>
</dbReference>
<dbReference type="InterPro" id="IPR028581">
    <property type="entry name" value="DeoC_typeI"/>
</dbReference>
<accession>A0A098S644</accession>
<dbReference type="AlphaFoldDB" id="A0A098S644"/>
<comment type="similarity">
    <text evidence="1 7">Belongs to the DeoC/FbaB aldolase family. DeoC type 1 subfamily.</text>
</comment>
<dbReference type="HAMAP" id="MF_00114">
    <property type="entry name" value="DeoC_type1"/>
    <property type="match status" value="1"/>
</dbReference>
<keyword evidence="3 7" id="KW-0456">Lyase</keyword>
<keyword evidence="4 7" id="KW-0704">Schiff base</keyword>
<name>A0A098S644_9BACT</name>
<evidence type="ECO:0000256" key="3">
    <source>
        <dbReference type="ARBA" id="ARBA00023239"/>
    </source>
</evidence>
<evidence type="ECO:0000313" key="9">
    <source>
        <dbReference type="Proteomes" id="UP000029736"/>
    </source>
</evidence>
<dbReference type="FunFam" id="3.20.20.70:FF:000044">
    <property type="entry name" value="Deoxyribose-phosphate aldolase"/>
    <property type="match status" value="1"/>
</dbReference>
<dbReference type="GO" id="GO:0016052">
    <property type="term" value="P:carbohydrate catabolic process"/>
    <property type="evidence" value="ECO:0007669"/>
    <property type="project" value="TreeGrafter"/>
</dbReference>
<dbReference type="EMBL" id="JPOS01000034">
    <property type="protein sequence ID" value="KGE87580.1"/>
    <property type="molecule type" value="Genomic_DNA"/>
</dbReference>
<dbReference type="EC" id="4.1.2.4" evidence="7"/>
<comment type="catalytic activity">
    <reaction evidence="5 7">
        <text>2-deoxy-D-ribose 5-phosphate = D-glyceraldehyde 3-phosphate + acetaldehyde</text>
        <dbReference type="Rhea" id="RHEA:12821"/>
        <dbReference type="ChEBI" id="CHEBI:15343"/>
        <dbReference type="ChEBI" id="CHEBI:59776"/>
        <dbReference type="ChEBI" id="CHEBI:62877"/>
        <dbReference type="EC" id="4.1.2.4"/>
    </reaction>
</comment>
<protein>
    <recommendedName>
        <fullName evidence="7">Deoxyribose-phosphate aldolase</fullName>
        <shortName evidence="7">DERA</shortName>
        <ecNumber evidence="7">4.1.2.4</ecNumber>
    </recommendedName>
    <alternativeName>
        <fullName evidence="7">2-deoxy-D-ribose 5-phosphate aldolase</fullName>
    </alternativeName>
    <alternativeName>
        <fullName evidence="7">Phosphodeoxyriboaldolase</fullName>
        <shortName evidence="7">Deoxyriboaldolase</shortName>
    </alternativeName>
</protein>
<dbReference type="SUPFAM" id="SSF51569">
    <property type="entry name" value="Aldolase"/>
    <property type="match status" value="1"/>
</dbReference>
<dbReference type="OrthoDB" id="9778711at2"/>
<feature type="active site" description="Schiff-base intermediate with acetaldehyde" evidence="7">
    <location>
        <position position="153"/>
    </location>
</feature>
<dbReference type="SMART" id="SM01133">
    <property type="entry name" value="DeoC"/>
    <property type="match status" value="1"/>
</dbReference>
<dbReference type="InterPro" id="IPR002915">
    <property type="entry name" value="DeoC/FbaB/LacD_aldolase"/>
</dbReference>
<dbReference type="PANTHER" id="PTHR10889">
    <property type="entry name" value="DEOXYRIBOSE-PHOSPHATE ALDOLASE"/>
    <property type="match status" value="1"/>
</dbReference>
<dbReference type="GO" id="GO:0005737">
    <property type="term" value="C:cytoplasm"/>
    <property type="evidence" value="ECO:0007669"/>
    <property type="project" value="UniProtKB-SubCell"/>
</dbReference>